<dbReference type="EMBL" id="BMXI01000011">
    <property type="protein sequence ID" value="GHC58720.1"/>
    <property type="molecule type" value="Genomic_DNA"/>
</dbReference>
<keyword evidence="3" id="KW-1185">Reference proteome</keyword>
<feature type="transmembrane region" description="Helical" evidence="1">
    <location>
        <begin position="126"/>
        <end position="146"/>
    </location>
</feature>
<keyword evidence="1" id="KW-1133">Transmembrane helix</keyword>
<evidence type="ECO:0000313" key="3">
    <source>
        <dbReference type="Proteomes" id="UP000644507"/>
    </source>
</evidence>
<reference evidence="2" key="2">
    <citation type="submission" date="2020-09" db="EMBL/GenBank/DDBJ databases">
        <authorList>
            <person name="Sun Q."/>
            <person name="Kim S."/>
        </authorList>
    </citation>
    <scope>NUCLEOTIDE SEQUENCE</scope>
    <source>
        <strain evidence="2">KCTC 12988</strain>
    </source>
</reference>
<feature type="transmembrane region" description="Helical" evidence="1">
    <location>
        <begin position="58"/>
        <end position="79"/>
    </location>
</feature>
<keyword evidence="1" id="KW-0472">Membrane</keyword>
<feature type="transmembrane region" description="Helical" evidence="1">
    <location>
        <begin position="501"/>
        <end position="522"/>
    </location>
</feature>
<feature type="transmembrane region" description="Helical" evidence="1">
    <location>
        <begin position="158"/>
        <end position="175"/>
    </location>
</feature>
<feature type="transmembrane region" description="Helical" evidence="1">
    <location>
        <begin position="24"/>
        <end position="46"/>
    </location>
</feature>
<feature type="transmembrane region" description="Helical" evidence="1">
    <location>
        <begin position="206"/>
        <end position="224"/>
    </location>
</feature>
<name>A0A918TRD6_9BACT</name>
<organism evidence="2 3">
    <name type="scientific">Roseibacillus persicicus</name>
    <dbReference type="NCBI Taxonomy" id="454148"/>
    <lineage>
        <taxon>Bacteria</taxon>
        <taxon>Pseudomonadati</taxon>
        <taxon>Verrucomicrobiota</taxon>
        <taxon>Verrucomicrobiia</taxon>
        <taxon>Verrucomicrobiales</taxon>
        <taxon>Verrucomicrobiaceae</taxon>
        <taxon>Roseibacillus</taxon>
    </lineage>
</organism>
<accession>A0A918TRD6</accession>
<feature type="transmembrane region" description="Helical" evidence="1">
    <location>
        <begin position="103"/>
        <end position="120"/>
    </location>
</feature>
<feature type="transmembrane region" description="Helical" evidence="1">
    <location>
        <begin position="399"/>
        <end position="420"/>
    </location>
</feature>
<evidence type="ECO:0000256" key="1">
    <source>
        <dbReference type="SAM" id="Phobius"/>
    </source>
</evidence>
<keyword evidence="1" id="KW-0812">Transmembrane</keyword>
<reference evidence="2" key="1">
    <citation type="journal article" date="2014" name="Int. J. Syst. Evol. Microbiol.">
        <title>Complete genome sequence of Corynebacterium casei LMG S-19264T (=DSM 44701T), isolated from a smear-ripened cheese.</title>
        <authorList>
            <consortium name="US DOE Joint Genome Institute (JGI-PGF)"/>
            <person name="Walter F."/>
            <person name="Albersmeier A."/>
            <person name="Kalinowski J."/>
            <person name="Ruckert C."/>
        </authorList>
    </citation>
    <scope>NUCLEOTIDE SEQUENCE</scope>
    <source>
        <strain evidence="2">KCTC 12988</strain>
    </source>
</reference>
<feature type="transmembrane region" description="Helical" evidence="1">
    <location>
        <begin position="341"/>
        <end position="366"/>
    </location>
</feature>
<feature type="transmembrane region" description="Helical" evidence="1">
    <location>
        <begin position="470"/>
        <end position="489"/>
    </location>
</feature>
<comment type="caution">
    <text evidence="2">The sequence shown here is derived from an EMBL/GenBank/DDBJ whole genome shotgun (WGS) entry which is preliminary data.</text>
</comment>
<evidence type="ECO:0000313" key="2">
    <source>
        <dbReference type="EMBL" id="GHC58720.1"/>
    </source>
</evidence>
<gene>
    <name evidence="2" type="ORF">GCM10007100_27210</name>
</gene>
<sequence>MLQVAQGIPAEGERWMRFRSVVRFLIWTPFVLLFGGLLLALGPQNFWMVNPVLGELRILSFGVLIAGILILWVGSRLLLPRDGATLLFTPVSEDLVWRHSFRAFRYVVLGLWLLGTWIFVSGDLGWFQSAQMSAGWLLIPLAGVCWQLQNRGRAGKSVLLWGIVLLVLSFVFPLADFSLPEIELEEVLGFDALIPFLPSAWPQLGVFYYLFLAAAYGFTVWAWWRTRTHFRFRQTQVARVLLTARPPDEDVVETTNSPPLPLEKSAPRTHAFFARIFNEKERDLAETLDLRWPASFFLSPLLWFLALTALAVGLLSSGWVLQDIVPWFEPSKMIEGIESGSLWWVVYILLFVFPAADWSRVALVAFHKFSAGGPRQVALLGVFPVSERRLYTMLWKEWLLLRSLKFPALIALLFVLKIALELSWDGVFASLLGMGYLIYLFVGPWVKWTMSLWQSLELFPKDPVGEAKKFWSHLFYWGPLALFAFATVAMSEKFLDGRTHLAWVILPALSLLVWAAGSCWWVRRLYNQSRGSLITLPQEKKSFSFSKR</sequence>
<proteinExistence type="predicted"/>
<dbReference type="AlphaFoldDB" id="A0A918TRD6"/>
<feature type="transmembrane region" description="Helical" evidence="1">
    <location>
        <begin position="301"/>
        <end position="321"/>
    </location>
</feature>
<protein>
    <submittedName>
        <fullName evidence="2">Uncharacterized protein</fullName>
    </submittedName>
</protein>
<feature type="transmembrane region" description="Helical" evidence="1">
    <location>
        <begin position="426"/>
        <end position="449"/>
    </location>
</feature>
<dbReference type="Proteomes" id="UP000644507">
    <property type="component" value="Unassembled WGS sequence"/>
</dbReference>